<comment type="caution">
    <text evidence="2">The sequence shown here is derived from an EMBL/GenBank/DDBJ whole genome shotgun (WGS) entry which is preliminary data.</text>
</comment>
<feature type="transmembrane region" description="Helical" evidence="1">
    <location>
        <begin position="9"/>
        <end position="33"/>
    </location>
</feature>
<feature type="transmembrane region" description="Helical" evidence="1">
    <location>
        <begin position="206"/>
        <end position="225"/>
    </location>
</feature>
<feature type="transmembrane region" description="Helical" evidence="1">
    <location>
        <begin position="116"/>
        <end position="135"/>
    </location>
</feature>
<name>A0ABU6G8G7_9BACL</name>
<dbReference type="Proteomes" id="UP001338137">
    <property type="component" value="Unassembled WGS sequence"/>
</dbReference>
<dbReference type="RefSeq" id="WP_326073198.1">
    <property type="nucleotide sequence ID" value="NZ_JARLKY010000045.1"/>
</dbReference>
<feature type="transmembrane region" description="Helical" evidence="1">
    <location>
        <begin position="85"/>
        <end position="104"/>
    </location>
</feature>
<dbReference type="PANTHER" id="PTHR37314:SF4">
    <property type="entry name" value="UPF0700 TRANSMEMBRANE PROTEIN YOAK"/>
    <property type="match status" value="1"/>
</dbReference>
<sequence>MSATACRNVLVLLLCLTSGIVDVIGYLGLGHIFTANMTGNIVMLGLAIGHVQGLAVLRTLTALLGFIMGNALGASIIRKKKVNSLWPPTVTIILGIELLLFILFKIISGPTASDSTIYLLIALLSIAMGMQTTAARSLGIAGISTTVLTNNLANVVEDVTDILRKWRTLGIHPKHLAMDSILRAAAIVLYGLGAVLAAFVEQQIPFAVIWIPVCIMGGIILTALIRFQPSHSNQN</sequence>
<organism evidence="2 3">
    <name type="scientific">Paenibacillus alba</name>
    <dbReference type="NCBI Taxonomy" id="1197127"/>
    <lineage>
        <taxon>Bacteria</taxon>
        <taxon>Bacillati</taxon>
        <taxon>Bacillota</taxon>
        <taxon>Bacilli</taxon>
        <taxon>Bacillales</taxon>
        <taxon>Paenibacillaceae</taxon>
        <taxon>Paenibacillus</taxon>
    </lineage>
</organism>
<keyword evidence="1" id="KW-0812">Transmembrane</keyword>
<keyword evidence="1" id="KW-0472">Membrane</keyword>
<accession>A0ABU6G8G7</accession>
<feature type="transmembrane region" description="Helical" evidence="1">
    <location>
        <begin position="53"/>
        <end position="73"/>
    </location>
</feature>
<gene>
    <name evidence="2" type="ORF">P4I72_18095</name>
</gene>
<reference evidence="2 3" key="1">
    <citation type="submission" date="2023-03" db="EMBL/GenBank/DDBJ databases">
        <title>Bacillus Genome Sequencing.</title>
        <authorList>
            <person name="Dunlap C."/>
        </authorList>
    </citation>
    <scope>NUCLEOTIDE SEQUENCE [LARGE SCALE GENOMIC DNA]</scope>
    <source>
        <strain evidence="2 3">BD-533</strain>
    </source>
</reference>
<protein>
    <submittedName>
        <fullName evidence="2">YoaK family protein</fullName>
    </submittedName>
</protein>
<evidence type="ECO:0000256" key="1">
    <source>
        <dbReference type="SAM" id="Phobius"/>
    </source>
</evidence>
<keyword evidence="1" id="KW-1133">Transmembrane helix</keyword>
<evidence type="ECO:0000313" key="2">
    <source>
        <dbReference type="EMBL" id="MEC0229044.1"/>
    </source>
</evidence>
<dbReference type="EMBL" id="JARLKY010000045">
    <property type="protein sequence ID" value="MEC0229044.1"/>
    <property type="molecule type" value="Genomic_DNA"/>
</dbReference>
<dbReference type="Pfam" id="PF06912">
    <property type="entry name" value="DUF1275"/>
    <property type="match status" value="1"/>
</dbReference>
<dbReference type="InterPro" id="IPR010699">
    <property type="entry name" value="DUF1275"/>
</dbReference>
<evidence type="ECO:0000313" key="3">
    <source>
        <dbReference type="Proteomes" id="UP001338137"/>
    </source>
</evidence>
<feature type="transmembrane region" description="Helical" evidence="1">
    <location>
        <begin position="181"/>
        <end position="200"/>
    </location>
</feature>
<proteinExistence type="predicted"/>
<dbReference type="PANTHER" id="PTHR37314">
    <property type="entry name" value="SLR0142 PROTEIN"/>
    <property type="match status" value="1"/>
</dbReference>
<keyword evidence="3" id="KW-1185">Reference proteome</keyword>